<protein>
    <submittedName>
        <fullName evidence="5">Pachytene arrest protein SAE3</fullName>
    </submittedName>
</protein>
<keyword evidence="2" id="KW-0227">DNA damage</keyword>
<dbReference type="Pfam" id="PF07061">
    <property type="entry name" value="Swi5"/>
    <property type="match status" value="1"/>
</dbReference>
<evidence type="ECO:0000256" key="4">
    <source>
        <dbReference type="SAM" id="Coils"/>
    </source>
</evidence>
<organism evidence="5 6">
    <name type="scientific">Candida glabrata</name>
    <name type="common">Yeast</name>
    <name type="synonym">Torulopsis glabrata</name>
    <dbReference type="NCBI Taxonomy" id="5478"/>
    <lineage>
        <taxon>Eukaryota</taxon>
        <taxon>Fungi</taxon>
        <taxon>Dikarya</taxon>
        <taxon>Ascomycota</taxon>
        <taxon>Saccharomycotina</taxon>
        <taxon>Saccharomycetes</taxon>
        <taxon>Saccharomycetales</taxon>
        <taxon>Saccharomycetaceae</taxon>
        <taxon>Nakaseomyces</taxon>
    </lineage>
</organism>
<evidence type="ECO:0000313" key="5">
    <source>
        <dbReference type="EMBL" id="KTB12330.1"/>
    </source>
</evidence>
<keyword evidence="3" id="KW-0234">DNA repair</keyword>
<dbReference type="VEuPathDB" id="FungiDB:CAGL0F03261g"/>
<dbReference type="AlphaFoldDB" id="A0A0W0DKJ3"/>
<dbReference type="GO" id="GO:0034974">
    <property type="term" value="C:Swi5-Swi2 complex"/>
    <property type="evidence" value="ECO:0007669"/>
    <property type="project" value="TreeGrafter"/>
</dbReference>
<dbReference type="PhylomeDB" id="A0A0W0DKJ3"/>
<name>A0A0W0DKJ3_CANGB</name>
<dbReference type="InterPro" id="IPR010760">
    <property type="entry name" value="DNA-repair_Swi5"/>
</dbReference>
<dbReference type="Proteomes" id="UP000054886">
    <property type="component" value="Unassembled WGS sequence"/>
</dbReference>
<dbReference type="VEuPathDB" id="FungiDB:B1J91_F03261g"/>
<evidence type="ECO:0000313" key="6">
    <source>
        <dbReference type="Proteomes" id="UP000054886"/>
    </source>
</evidence>
<evidence type="ECO:0000256" key="3">
    <source>
        <dbReference type="ARBA" id="ARBA00023204"/>
    </source>
</evidence>
<dbReference type="Gene3D" id="1.20.5.170">
    <property type="match status" value="1"/>
</dbReference>
<dbReference type="GO" id="GO:0000709">
    <property type="term" value="P:meiotic joint molecule formation"/>
    <property type="evidence" value="ECO:0007669"/>
    <property type="project" value="TreeGrafter"/>
</dbReference>
<reference evidence="5 6" key="1">
    <citation type="submission" date="2015-10" db="EMBL/GenBank/DDBJ databases">
        <title>Draft genomes sequences of Candida glabrata isolates 1A, 1B, 2A, 2B, 3A and 3B.</title>
        <authorList>
            <person name="Haavelsrud O.E."/>
            <person name="Gaustad P."/>
        </authorList>
    </citation>
    <scope>NUCLEOTIDE SEQUENCE [LARGE SCALE GENOMIC DNA]</scope>
    <source>
        <strain evidence="5">910700640</strain>
    </source>
</reference>
<feature type="coiled-coil region" evidence="4">
    <location>
        <begin position="2"/>
        <end position="29"/>
    </location>
</feature>
<accession>A0A0W0DKJ3</accession>
<gene>
    <name evidence="5" type="ORF">AO440_001237</name>
</gene>
<sequence>MMTDIEGQIRELKAHLVELQLQRKYLDEKFIQLFKSAYQNSVDKEPDMESPVKIIAKHIKSLKTYNELRDVGLKLAQCVADEKNVSIGQIFEEIGISMKDE</sequence>
<keyword evidence="4" id="KW-0175">Coiled coil</keyword>
<dbReference type="EMBL" id="LLZZ01000022">
    <property type="protein sequence ID" value="KTB12330.1"/>
    <property type="molecule type" value="Genomic_DNA"/>
</dbReference>
<dbReference type="VEuPathDB" id="FungiDB:GVI51_F02981"/>
<proteinExistence type="inferred from homology"/>
<dbReference type="PANTHER" id="PTHR28529:SF2">
    <property type="entry name" value="DNA REPAIR PROTEIN SWI5 HOMOLOG"/>
    <property type="match status" value="1"/>
</dbReference>
<dbReference type="GO" id="GO:0032798">
    <property type="term" value="C:Swi5-Sfr1 complex"/>
    <property type="evidence" value="ECO:0007669"/>
    <property type="project" value="TreeGrafter"/>
</dbReference>
<dbReference type="GO" id="GO:0010772">
    <property type="term" value="P:meiotic DNA recombinase assembly involved in reciprocal meiotic recombination"/>
    <property type="evidence" value="ECO:0007669"/>
    <property type="project" value="TreeGrafter"/>
</dbReference>
<comment type="caution">
    <text evidence="5">The sequence shown here is derived from an EMBL/GenBank/DDBJ whole genome shotgun (WGS) entry which is preliminary data.</text>
</comment>
<evidence type="ECO:0000256" key="2">
    <source>
        <dbReference type="ARBA" id="ARBA00022763"/>
    </source>
</evidence>
<evidence type="ECO:0000256" key="1">
    <source>
        <dbReference type="ARBA" id="ARBA00008060"/>
    </source>
</evidence>
<dbReference type="PANTHER" id="PTHR28529">
    <property type="entry name" value="DNA REPAIR PROTEIN SWI5 HOMOLOG"/>
    <property type="match status" value="1"/>
</dbReference>
<dbReference type="VEuPathDB" id="FungiDB:GWK60_F02981"/>
<comment type="similarity">
    <text evidence="1">Belongs to the SWI5/SAE3 family.</text>
</comment>